<keyword evidence="3" id="KW-1185">Reference proteome</keyword>
<evidence type="ECO:0000313" key="2">
    <source>
        <dbReference type="EMBL" id="KAJ6260491.1"/>
    </source>
</evidence>
<reference evidence="2" key="1">
    <citation type="submission" date="2023-01" db="EMBL/GenBank/DDBJ databases">
        <title>The chitinases involved in constricting ring structure development in the nematode-trapping fungus Drechslerella dactyloides.</title>
        <authorList>
            <person name="Wang R."/>
            <person name="Zhang L."/>
            <person name="Tang P."/>
            <person name="Li S."/>
            <person name="Liang L."/>
        </authorList>
    </citation>
    <scope>NUCLEOTIDE SEQUENCE</scope>
    <source>
        <strain evidence="2">YMF1.00031</strain>
    </source>
</reference>
<proteinExistence type="predicted"/>
<evidence type="ECO:0000313" key="3">
    <source>
        <dbReference type="Proteomes" id="UP001221413"/>
    </source>
</evidence>
<feature type="region of interest" description="Disordered" evidence="1">
    <location>
        <begin position="1"/>
        <end position="26"/>
    </location>
</feature>
<accession>A0AAD6J1P1</accession>
<comment type="caution">
    <text evidence="2">The sequence shown here is derived from an EMBL/GenBank/DDBJ whole genome shotgun (WGS) entry which is preliminary data.</text>
</comment>
<feature type="compositionally biased region" description="Basic and acidic residues" evidence="1">
    <location>
        <begin position="1"/>
        <end position="17"/>
    </location>
</feature>
<dbReference type="AlphaFoldDB" id="A0AAD6J1P1"/>
<sequence>MATSKSKAEENRNERTGPRRTAGRYGYGTYSYASLRTLLKAIPYSALNIRKTLEKSGEGEK</sequence>
<protein>
    <submittedName>
        <fullName evidence="2">Uncharacterized protein</fullName>
    </submittedName>
</protein>
<name>A0AAD6J1P1_DREDA</name>
<dbReference type="Proteomes" id="UP001221413">
    <property type="component" value="Unassembled WGS sequence"/>
</dbReference>
<evidence type="ECO:0000256" key="1">
    <source>
        <dbReference type="SAM" id="MobiDB-lite"/>
    </source>
</evidence>
<gene>
    <name evidence="2" type="ORF">Dda_4717</name>
</gene>
<organism evidence="2 3">
    <name type="scientific">Drechslerella dactyloides</name>
    <name type="common">Nematode-trapping fungus</name>
    <name type="synonym">Arthrobotrys dactyloides</name>
    <dbReference type="NCBI Taxonomy" id="74499"/>
    <lineage>
        <taxon>Eukaryota</taxon>
        <taxon>Fungi</taxon>
        <taxon>Dikarya</taxon>
        <taxon>Ascomycota</taxon>
        <taxon>Pezizomycotina</taxon>
        <taxon>Orbiliomycetes</taxon>
        <taxon>Orbiliales</taxon>
        <taxon>Orbiliaceae</taxon>
        <taxon>Drechslerella</taxon>
    </lineage>
</organism>
<dbReference type="EMBL" id="JAQGDS010000005">
    <property type="protein sequence ID" value="KAJ6260491.1"/>
    <property type="molecule type" value="Genomic_DNA"/>
</dbReference>